<gene>
    <name evidence="1" type="ORF">AW10_00311</name>
</gene>
<comment type="caution">
    <text evidence="1">The sequence shown here is derived from an EMBL/GenBank/DDBJ whole genome shotgun (WGS) entry which is preliminary data.</text>
</comment>
<dbReference type="Proteomes" id="UP000021816">
    <property type="component" value="Unassembled WGS sequence"/>
</dbReference>
<dbReference type="AlphaFoldDB" id="A0A011P5K0"/>
<reference evidence="1 2" key="1">
    <citation type="submission" date="2014-02" db="EMBL/GenBank/DDBJ databases">
        <title>Expanding our view of genomic diversity in Candidatus Accumulibacter clades.</title>
        <authorList>
            <person name="Skennerton C.T."/>
            <person name="Barr J.J."/>
            <person name="Slater F.R."/>
            <person name="Bond P.L."/>
            <person name="Tyson G.W."/>
        </authorList>
    </citation>
    <scope>NUCLEOTIDE SEQUENCE [LARGE SCALE GENOMIC DNA]</scope>
    <source>
        <strain evidence="2">BA-92</strain>
    </source>
</reference>
<evidence type="ECO:0000313" key="2">
    <source>
        <dbReference type="Proteomes" id="UP000021816"/>
    </source>
</evidence>
<protein>
    <submittedName>
        <fullName evidence="1">Uncharacterized protein</fullName>
    </submittedName>
</protein>
<name>A0A011P5K0_9PROT</name>
<evidence type="ECO:0000313" key="1">
    <source>
        <dbReference type="EMBL" id="EXI82861.1"/>
    </source>
</evidence>
<organism evidence="1 2">
    <name type="scientific">Candidatus Accumulibacter appositus</name>
    <dbReference type="NCBI Taxonomy" id="1454003"/>
    <lineage>
        <taxon>Bacteria</taxon>
        <taxon>Pseudomonadati</taxon>
        <taxon>Pseudomonadota</taxon>
        <taxon>Betaproteobacteria</taxon>
        <taxon>Candidatus Accumulibacter</taxon>
    </lineage>
</organism>
<proteinExistence type="predicted"/>
<accession>A0A011P5K0</accession>
<dbReference type="EMBL" id="JEMX01000009">
    <property type="protein sequence ID" value="EXI82861.1"/>
    <property type="molecule type" value="Genomic_DNA"/>
</dbReference>
<sequence>MEGRVDLRQRATENDLCAVVGATVNAHATPRGKRDPAVADRQGNGLIIAIDIADADAGNHQRRVFGG</sequence>